<feature type="region of interest" description="Disordered" evidence="1">
    <location>
        <begin position="1"/>
        <end position="26"/>
    </location>
</feature>
<organism evidence="2 3">
    <name type="scientific">Occallatibacter riparius</name>
    <dbReference type="NCBI Taxonomy" id="1002689"/>
    <lineage>
        <taxon>Bacteria</taxon>
        <taxon>Pseudomonadati</taxon>
        <taxon>Acidobacteriota</taxon>
        <taxon>Terriglobia</taxon>
        <taxon>Terriglobales</taxon>
        <taxon>Acidobacteriaceae</taxon>
        <taxon>Occallatibacter</taxon>
    </lineage>
</organism>
<feature type="compositionally biased region" description="Polar residues" evidence="1">
    <location>
        <begin position="1"/>
        <end position="17"/>
    </location>
</feature>
<evidence type="ECO:0000313" key="3">
    <source>
        <dbReference type="Proteomes" id="UP001059380"/>
    </source>
</evidence>
<sequence length="191" mass="21425">MALTDNGESIKQPSNAPSPKPLDDQTLIKRDAGRRDRVRSLLAAGPLSSASDYHDAAFIFQHSDQPDDYLLAHLLAMQAVVMGDSESRWIAAATLDRYLQSIGRKQVFGTQFLDKGYLYMLQHRSDPDLAQKLQSLKDSDVVVQQPYDEQFLPDAMRQSFCVPPLASQKMQVEQMNRGERVHIPPVPGCQK</sequence>
<evidence type="ECO:0000256" key="1">
    <source>
        <dbReference type="SAM" id="MobiDB-lite"/>
    </source>
</evidence>
<gene>
    <name evidence="2" type="ORF">MOP44_21750</name>
</gene>
<proteinExistence type="predicted"/>
<protein>
    <submittedName>
        <fullName evidence="2">Uncharacterized protein</fullName>
    </submittedName>
</protein>
<dbReference type="RefSeq" id="WP_260792516.1">
    <property type="nucleotide sequence ID" value="NZ_CP093313.1"/>
</dbReference>
<name>A0A9J7BQG7_9BACT</name>
<dbReference type="KEGG" id="orp:MOP44_21750"/>
<keyword evidence="3" id="KW-1185">Reference proteome</keyword>
<accession>A0A9J7BQG7</accession>
<dbReference type="AlphaFoldDB" id="A0A9J7BQG7"/>
<dbReference type="Proteomes" id="UP001059380">
    <property type="component" value="Chromosome"/>
</dbReference>
<reference evidence="2" key="1">
    <citation type="submission" date="2021-04" db="EMBL/GenBank/DDBJ databases">
        <title>Phylogenetic analysis of Acidobacteriaceae.</title>
        <authorList>
            <person name="Qiu L."/>
            <person name="Zhang Q."/>
        </authorList>
    </citation>
    <scope>NUCLEOTIDE SEQUENCE</scope>
    <source>
        <strain evidence="2">DSM 25168</strain>
    </source>
</reference>
<evidence type="ECO:0000313" key="2">
    <source>
        <dbReference type="EMBL" id="UWZ83182.1"/>
    </source>
</evidence>
<dbReference type="EMBL" id="CP093313">
    <property type="protein sequence ID" value="UWZ83182.1"/>
    <property type="molecule type" value="Genomic_DNA"/>
</dbReference>